<evidence type="ECO:0000256" key="7">
    <source>
        <dbReference type="ARBA" id="ARBA00023304"/>
    </source>
</evidence>
<gene>
    <name evidence="9" type="ORF">H9716_05050</name>
</gene>
<dbReference type="PANTHER" id="PTHR42979:SF1">
    <property type="entry name" value="3-ISOPROPYLMALATE DEHYDROGENASE"/>
    <property type="match status" value="1"/>
</dbReference>
<keyword evidence="1" id="KW-0432">Leucine biosynthesis</keyword>
<dbReference type="GO" id="GO:0046872">
    <property type="term" value="F:metal ion binding"/>
    <property type="evidence" value="ECO:0007669"/>
    <property type="project" value="UniProtKB-KW"/>
</dbReference>
<feature type="domain" description="Isopropylmalate dehydrogenase-like" evidence="8">
    <location>
        <begin position="5"/>
        <end position="355"/>
    </location>
</feature>
<evidence type="ECO:0000256" key="2">
    <source>
        <dbReference type="ARBA" id="ARBA00022605"/>
    </source>
</evidence>
<evidence type="ECO:0000256" key="1">
    <source>
        <dbReference type="ARBA" id="ARBA00022430"/>
    </source>
</evidence>
<evidence type="ECO:0000256" key="3">
    <source>
        <dbReference type="ARBA" id="ARBA00022723"/>
    </source>
</evidence>
<sequence>MSEIKIAVIRGDGVGPEMIGPALELLKSVGRLWDHDLKLDIVPACGETIESCYDPLPEESLKRCKEAKAVLFGNSGLEKYRKLPLDKRPEHALLSLRRELKVTTNIRPVSIYRELSQLSPLKERQIEKGVDIVFVRDIVGGVLCSPKFCSTGTGGREAYEREYYNEKIVLDTADIAFRLAEGRRGRLISLDKANVLESSRLWRKSVSQVGSRYPQVALTHCFIDTAAMRLIAEPWEFDTVVTSNLFGDIIADEGAQITGTPRLYASAEISAAGAAIYTPNQLHEADESLIGKDLVNPIGMIQAAALMLKLTFGLKEEAEALNQAVARVLEAGYSTRDLMLPGRTLVGTRQMGELIEKELEKIAAEGAAEKGEETV</sequence>
<name>A0A9D2L763_9FIRM</name>
<reference evidence="9" key="2">
    <citation type="submission" date="2021-04" db="EMBL/GenBank/DDBJ databases">
        <authorList>
            <person name="Gilroy R."/>
        </authorList>
    </citation>
    <scope>NUCLEOTIDE SEQUENCE</scope>
    <source>
        <strain evidence="9">CHK188-4685</strain>
    </source>
</reference>
<dbReference type="InterPro" id="IPR024084">
    <property type="entry name" value="IsoPropMal-DH-like_dom"/>
</dbReference>
<comment type="caution">
    <text evidence="9">The sequence shown here is derived from an EMBL/GenBank/DDBJ whole genome shotgun (WGS) entry which is preliminary data.</text>
</comment>
<dbReference type="SUPFAM" id="SSF53659">
    <property type="entry name" value="Isocitrate/Isopropylmalate dehydrogenase-like"/>
    <property type="match status" value="1"/>
</dbReference>
<dbReference type="Pfam" id="PF00180">
    <property type="entry name" value="Iso_dh"/>
    <property type="match status" value="1"/>
</dbReference>
<keyword evidence="7" id="KW-0100">Branched-chain amino acid biosynthesis</keyword>
<evidence type="ECO:0000256" key="4">
    <source>
        <dbReference type="ARBA" id="ARBA00022842"/>
    </source>
</evidence>
<proteinExistence type="predicted"/>
<keyword evidence="3" id="KW-0479">Metal-binding</keyword>
<dbReference type="AlphaFoldDB" id="A0A9D2L763"/>
<organism evidence="9 10">
    <name type="scientific">Candidatus Enterocloster faecavium</name>
    <dbReference type="NCBI Taxonomy" id="2838560"/>
    <lineage>
        <taxon>Bacteria</taxon>
        <taxon>Bacillati</taxon>
        <taxon>Bacillota</taxon>
        <taxon>Clostridia</taxon>
        <taxon>Lachnospirales</taxon>
        <taxon>Lachnospiraceae</taxon>
        <taxon>Enterocloster</taxon>
    </lineage>
</organism>
<accession>A0A9D2L763</accession>
<evidence type="ECO:0000313" key="10">
    <source>
        <dbReference type="Proteomes" id="UP000886804"/>
    </source>
</evidence>
<reference evidence="9" key="1">
    <citation type="journal article" date="2021" name="PeerJ">
        <title>Extensive microbial diversity within the chicken gut microbiome revealed by metagenomics and culture.</title>
        <authorList>
            <person name="Gilroy R."/>
            <person name="Ravi A."/>
            <person name="Getino M."/>
            <person name="Pursley I."/>
            <person name="Horton D.L."/>
            <person name="Alikhan N.F."/>
            <person name="Baker D."/>
            <person name="Gharbi K."/>
            <person name="Hall N."/>
            <person name="Watson M."/>
            <person name="Adriaenssens E.M."/>
            <person name="Foster-Nyarko E."/>
            <person name="Jarju S."/>
            <person name="Secka A."/>
            <person name="Antonio M."/>
            <person name="Oren A."/>
            <person name="Chaudhuri R.R."/>
            <person name="La Ragione R."/>
            <person name="Hildebrand F."/>
            <person name="Pallen M.J."/>
        </authorList>
    </citation>
    <scope>NUCLEOTIDE SEQUENCE</scope>
    <source>
        <strain evidence="9">CHK188-4685</strain>
    </source>
</reference>
<evidence type="ECO:0000313" key="9">
    <source>
        <dbReference type="EMBL" id="HJB07215.1"/>
    </source>
</evidence>
<keyword evidence="2" id="KW-0028">Amino-acid biosynthesis</keyword>
<dbReference type="Gene3D" id="3.40.718.10">
    <property type="entry name" value="Isopropylmalate Dehydrogenase"/>
    <property type="match status" value="1"/>
</dbReference>
<dbReference type="SMART" id="SM01329">
    <property type="entry name" value="Iso_dh"/>
    <property type="match status" value="1"/>
</dbReference>
<keyword evidence="5" id="KW-0560">Oxidoreductase</keyword>
<dbReference type="EMBL" id="DWYS01000060">
    <property type="protein sequence ID" value="HJB07215.1"/>
    <property type="molecule type" value="Genomic_DNA"/>
</dbReference>
<keyword evidence="6" id="KW-0520">NAD</keyword>
<evidence type="ECO:0000256" key="6">
    <source>
        <dbReference type="ARBA" id="ARBA00023027"/>
    </source>
</evidence>
<keyword evidence="4" id="KW-0460">Magnesium</keyword>
<protein>
    <submittedName>
        <fullName evidence="9">3-isopropylmalate dehydrogenase</fullName>
    </submittedName>
</protein>
<dbReference type="GO" id="GO:0005829">
    <property type="term" value="C:cytosol"/>
    <property type="evidence" value="ECO:0007669"/>
    <property type="project" value="TreeGrafter"/>
</dbReference>
<evidence type="ECO:0000259" key="8">
    <source>
        <dbReference type="SMART" id="SM01329"/>
    </source>
</evidence>
<dbReference type="GO" id="GO:0009098">
    <property type="term" value="P:L-leucine biosynthetic process"/>
    <property type="evidence" value="ECO:0007669"/>
    <property type="project" value="UniProtKB-KW"/>
</dbReference>
<dbReference type="GO" id="GO:0003862">
    <property type="term" value="F:3-isopropylmalate dehydrogenase activity"/>
    <property type="evidence" value="ECO:0007669"/>
    <property type="project" value="InterPro"/>
</dbReference>
<dbReference type="InterPro" id="IPR004429">
    <property type="entry name" value="Isopropylmalate_DH"/>
</dbReference>
<dbReference type="PANTHER" id="PTHR42979">
    <property type="entry name" value="3-ISOPROPYLMALATE DEHYDROGENASE"/>
    <property type="match status" value="1"/>
</dbReference>
<evidence type="ECO:0000256" key="5">
    <source>
        <dbReference type="ARBA" id="ARBA00023002"/>
    </source>
</evidence>
<dbReference type="Proteomes" id="UP000886804">
    <property type="component" value="Unassembled WGS sequence"/>
</dbReference>